<dbReference type="GO" id="GO:0003700">
    <property type="term" value="F:DNA-binding transcription factor activity"/>
    <property type="evidence" value="ECO:0007669"/>
    <property type="project" value="InterPro"/>
</dbReference>
<dbReference type="RefSeq" id="WP_302930226.1">
    <property type="nucleotide sequence ID" value="NZ_JAJEPW010000108.1"/>
</dbReference>
<organism evidence="2 3">
    <name type="scientific">Brotocaccenecus cirricatena</name>
    <dbReference type="NCBI Taxonomy" id="3064195"/>
    <lineage>
        <taxon>Bacteria</taxon>
        <taxon>Bacillati</taxon>
        <taxon>Bacillota</taxon>
        <taxon>Clostridia</taxon>
        <taxon>Eubacteriales</taxon>
        <taxon>Oscillospiraceae</taxon>
        <taxon>Brotocaccenecus</taxon>
    </lineage>
</organism>
<keyword evidence="3" id="KW-1185">Reference proteome</keyword>
<dbReference type="SUPFAM" id="SSF47789">
    <property type="entry name" value="C-terminal domain of RNA polymerase alpha subunit"/>
    <property type="match status" value="1"/>
</dbReference>
<feature type="domain" description="RNA polymerase sigma-70 region 4" evidence="1">
    <location>
        <begin position="41"/>
        <end position="85"/>
    </location>
</feature>
<evidence type="ECO:0000313" key="2">
    <source>
        <dbReference type="EMBL" id="MCC2131111.1"/>
    </source>
</evidence>
<accession>A0AAE3AJC5</accession>
<evidence type="ECO:0000259" key="1">
    <source>
        <dbReference type="Pfam" id="PF04545"/>
    </source>
</evidence>
<evidence type="ECO:0000313" key="3">
    <source>
        <dbReference type="Proteomes" id="UP001199319"/>
    </source>
</evidence>
<name>A0AAE3AJC5_9FIRM</name>
<dbReference type="Proteomes" id="UP001199319">
    <property type="component" value="Unassembled WGS sequence"/>
</dbReference>
<proteinExistence type="predicted"/>
<dbReference type="Pfam" id="PF04545">
    <property type="entry name" value="Sigma70_r4"/>
    <property type="match status" value="1"/>
</dbReference>
<comment type="caution">
    <text evidence="2">The sequence shown here is derived from an EMBL/GenBank/DDBJ whole genome shotgun (WGS) entry which is preliminary data.</text>
</comment>
<dbReference type="EMBL" id="JAJEPW010000108">
    <property type="protein sequence ID" value="MCC2131111.1"/>
    <property type="molecule type" value="Genomic_DNA"/>
</dbReference>
<dbReference type="AlphaFoldDB" id="A0AAE3AJC5"/>
<gene>
    <name evidence="2" type="ORF">LKD37_16700</name>
</gene>
<dbReference type="InterPro" id="IPR013324">
    <property type="entry name" value="RNA_pol_sigma_r3/r4-like"/>
</dbReference>
<protein>
    <recommendedName>
        <fullName evidence="1">RNA polymerase sigma-70 region 4 domain-containing protein</fullName>
    </recommendedName>
</protein>
<dbReference type="SUPFAM" id="SSF88659">
    <property type="entry name" value="Sigma3 and sigma4 domains of RNA polymerase sigma factors"/>
    <property type="match status" value="1"/>
</dbReference>
<reference evidence="2" key="1">
    <citation type="submission" date="2021-10" db="EMBL/GenBank/DDBJ databases">
        <title>Anaerobic single-cell dispensing facilitates the cultivation of human gut bacteria.</title>
        <authorList>
            <person name="Afrizal A."/>
        </authorList>
    </citation>
    <scope>NUCLEOTIDE SEQUENCE</scope>
    <source>
        <strain evidence="2">CLA-AA-H272</strain>
    </source>
</reference>
<dbReference type="InterPro" id="IPR007630">
    <property type="entry name" value="RNA_pol_sigma70_r4"/>
</dbReference>
<sequence>MPRRYSYPENLLSALHLNEETQRMISYDALTDDQRKGVEYALSALSEREQIVLREHFCEGIGYKAIGLHYNLSESRTRNIIRDALCWLHKNPAWLYYITDGFEARTAYLRQQLQMEEQIYCERCGITSPTHLYYQGLEALHLPAKCYNPLSRNDVKTVREVLIFLCSSAQIRNFGALSATTVREYLAREKLLPAGGALPCCNAKTPRLDLEVEVFRTLNTHS</sequence>
<dbReference type="GO" id="GO:0006352">
    <property type="term" value="P:DNA-templated transcription initiation"/>
    <property type="evidence" value="ECO:0007669"/>
    <property type="project" value="InterPro"/>
</dbReference>
<dbReference type="Gene3D" id="1.20.140.160">
    <property type="match status" value="1"/>
</dbReference>